<dbReference type="InterPro" id="IPR041260">
    <property type="entry name" value="Sld7_C"/>
</dbReference>
<sequence>MTKISTISLQDNSNNVFVADVELWSVNSSNGTSSVDLQSQTKTQDRWLGLTFTRIGQFVNCSKIPLYLLSDSPLDVFSSSSSTEEYFRQHIVQASLVHGSNVGVLFSHLDTYLTFYFDPETLQIKCLTIDFNILNRIDSKNGGTLLQENNVVTPSSMAVFDKVLSRKRKSQNQFIMPSKTTPPPTQLSSQTLTTNEQITSAISKLVLSGLRLRGLSGYVNTSVSASNEKLAVREIYHMTQKSALFAVRKFGYGFNNQQTSERKPVQLNDVQDIVEKLLSVYIDMDDK</sequence>
<keyword evidence="13" id="KW-1185">Reference proteome</keyword>
<evidence type="ECO:0000256" key="3">
    <source>
        <dbReference type="ARBA" id="ARBA00009044"/>
    </source>
</evidence>
<dbReference type="Pfam" id="PF18636">
    <property type="entry name" value="Sld7_N"/>
    <property type="match status" value="1"/>
</dbReference>
<evidence type="ECO:0000256" key="9">
    <source>
        <dbReference type="ARBA" id="ARBA00023306"/>
    </source>
</evidence>
<dbReference type="InterPro" id="IPR041564">
    <property type="entry name" value="Sld7_N"/>
</dbReference>
<evidence type="ECO:0000256" key="8">
    <source>
        <dbReference type="ARBA" id="ARBA00023242"/>
    </source>
</evidence>
<evidence type="ECO:0000313" key="12">
    <source>
        <dbReference type="EMBL" id="CAK7909840.1"/>
    </source>
</evidence>
<accession>A0ABP0EDU7</accession>
<organism evidence="12 13">
    <name type="scientific">[Candida] anglica</name>
    <dbReference type="NCBI Taxonomy" id="148631"/>
    <lineage>
        <taxon>Eukaryota</taxon>
        <taxon>Fungi</taxon>
        <taxon>Dikarya</taxon>
        <taxon>Ascomycota</taxon>
        <taxon>Saccharomycotina</taxon>
        <taxon>Pichiomycetes</taxon>
        <taxon>Debaryomycetaceae</taxon>
        <taxon>Kurtzmaniella</taxon>
    </lineage>
</organism>
<evidence type="ECO:0000313" key="13">
    <source>
        <dbReference type="Proteomes" id="UP001497600"/>
    </source>
</evidence>
<evidence type="ECO:0000256" key="5">
    <source>
        <dbReference type="ARBA" id="ARBA00022490"/>
    </source>
</evidence>
<gene>
    <name evidence="12" type="primary">SLD7</name>
    <name evidence="12" type="ORF">CAAN4_E16864</name>
</gene>
<name>A0ABP0EDU7_9ASCO</name>
<keyword evidence="8" id="KW-0539">Nucleus</keyword>
<evidence type="ECO:0000259" key="11">
    <source>
        <dbReference type="Pfam" id="PF18636"/>
    </source>
</evidence>
<evidence type="ECO:0000256" key="6">
    <source>
        <dbReference type="ARBA" id="ARBA00022705"/>
    </source>
</evidence>
<evidence type="ECO:0000256" key="7">
    <source>
        <dbReference type="ARBA" id="ARBA00023212"/>
    </source>
</evidence>
<feature type="domain" description="Sld7 N-terminal" evidence="11">
    <location>
        <begin position="4"/>
        <end position="131"/>
    </location>
</feature>
<keyword evidence="5" id="KW-0963">Cytoplasm</keyword>
<dbReference type="EMBL" id="OZ004257">
    <property type="protein sequence ID" value="CAK7909840.1"/>
    <property type="molecule type" value="Genomic_DNA"/>
</dbReference>
<keyword evidence="7" id="KW-0206">Cytoskeleton</keyword>
<keyword evidence="6" id="KW-0235">DNA replication</keyword>
<protein>
    <recommendedName>
        <fullName evidence="4">Mitochondrial morphogenesis protein SLD7</fullName>
    </recommendedName>
</protein>
<reference evidence="12 13" key="1">
    <citation type="submission" date="2024-01" db="EMBL/GenBank/DDBJ databases">
        <authorList>
            <consortium name="Genoscope - CEA"/>
            <person name="William W."/>
        </authorList>
    </citation>
    <scope>NUCLEOTIDE SEQUENCE [LARGE SCALE GENOMIC DNA]</scope>
    <source>
        <strain evidence="12 13">29B2s-10</strain>
    </source>
</reference>
<comment type="subcellular location">
    <subcellularLocation>
        <location evidence="2">Cytoplasm</location>
        <location evidence="2">Cytoskeleton</location>
        <location evidence="2">Spindle pole</location>
    </subcellularLocation>
    <subcellularLocation>
        <location evidence="1">Nucleus</location>
    </subcellularLocation>
</comment>
<evidence type="ECO:0000256" key="1">
    <source>
        <dbReference type="ARBA" id="ARBA00004123"/>
    </source>
</evidence>
<proteinExistence type="inferred from homology"/>
<evidence type="ECO:0000259" key="10">
    <source>
        <dbReference type="Pfam" id="PF18596"/>
    </source>
</evidence>
<comment type="similarity">
    <text evidence="3">Belongs to the SLD7 family.</text>
</comment>
<evidence type="ECO:0000256" key="2">
    <source>
        <dbReference type="ARBA" id="ARBA00004647"/>
    </source>
</evidence>
<dbReference type="Pfam" id="PF18596">
    <property type="entry name" value="Sld7_C"/>
    <property type="match status" value="1"/>
</dbReference>
<evidence type="ECO:0000256" key="4">
    <source>
        <dbReference type="ARBA" id="ARBA00017231"/>
    </source>
</evidence>
<keyword evidence="9" id="KW-0131">Cell cycle</keyword>
<dbReference type="Proteomes" id="UP001497600">
    <property type="component" value="Chromosome E"/>
</dbReference>
<feature type="domain" description="Sld7 C-terminal" evidence="10">
    <location>
        <begin position="195"/>
        <end position="282"/>
    </location>
</feature>